<name>A0A7W9AFJ0_9SPHN</name>
<protein>
    <submittedName>
        <fullName evidence="2">Uncharacterized protein</fullName>
    </submittedName>
</protein>
<feature type="region of interest" description="Disordered" evidence="1">
    <location>
        <begin position="40"/>
        <end position="62"/>
    </location>
</feature>
<dbReference type="EMBL" id="JACIJC010000001">
    <property type="protein sequence ID" value="MBB5684511.1"/>
    <property type="molecule type" value="Genomic_DNA"/>
</dbReference>
<feature type="region of interest" description="Disordered" evidence="1">
    <location>
        <begin position="1"/>
        <end position="25"/>
    </location>
</feature>
<organism evidence="2 3">
    <name type="scientific">Sphingobium boeckii</name>
    <dbReference type="NCBI Taxonomy" id="1082345"/>
    <lineage>
        <taxon>Bacteria</taxon>
        <taxon>Pseudomonadati</taxon>
        <taxon>Pseudomonadota</taxon>
        <taxon>Alphaproteobacteria</taxon>
        <taxon>Sphingomonadales</taxon>
        <taxon>Sphingomonadaceae</taxon>
        <taxon>Sphingobium</taxon>
    </lineage>
</organism>
<feature type="compositionally biased region" description="Basic and acidic residues" evidence="1">
    <location>
        <begin position="49"/>
        <end position="62"/>
    </location>
</feature>
<comment type="caution">
    <text evidence="2">The sequence shown here is derived from an EMBL/GenBank/DDBJ whole genome shotgun (WGS) entry which is preliminary data.</text>
</comment>
<keyword evidence="3" id="KW-1185">Reference proteome</keyword>
<reference evidence="2 3" key="1">
    <citation type="submission" date="2020-08" db="EMBL/GenBank/DDBJ databases">
        <title>Genomic Encyclopedia of Type Strains, Phase IV (KMG-IV): sequencing the most valuable type-strain genomes for metagenomic binning, comparative biology and taxonomic classification.</title>
        <authorList>
            <person name="Goeker M."/>
        </authorList>
    </citation>
    <scope>NUCLEOTIDE SEQUENCE [LARGE SCALE GENOMIC DNA]</scope>
    <source>
        <strain evidence="2 3">DSM 25079</strain>
    </source>
</reference>
<proteinExistence type="predicted"/>
<evidence type="ECO:0000256" key="1">
    <source>
        <dbReference type="SAM" id="MobiDB-lite"/>
    </source>
</evidence>
<gene>
    <name evidence="2" type="ORF">FHS49_000502</name>
</gene>
<evidence type="ECO:0000313" key="2">
    <source>
        <dbReference type="EMBL" id="MBB5684511.1"/>
    </source>
</evidence>
<dbReference type="AlphaFoldDB" id="A0A7W9AFJ0"/>
<evidence type="ECO:0000313" key="3">
    <source>
        <dbReference type="Proteomes" id="UP000549617"/>
    </source>
</evidence>
<dbReference type="RefSeq" id="WP_184014898.1">
    <property type="nucleotide sequence ID" value="NZ_JACIJC010000001.1"/>
</dbReference>
<sequence length="62" mass="6263">MGSSIHTKAGTANAEQGEVMLDGPDGVAVSMTADAARKTGLSLSEAADAADKQDREKADKEG</sequence>
<accession>A0A7W9AFJ0</accession>
<dbReference type="Proteomes" id="UP000549617">
    <property type="component" value="Unassembled WGS sequence"/>
</dbReference>